<evidence type="ECO:0000256" key="2">
    <source>
        <dbReference type="ARBA" id="ARBA00007599"/>
    </source>
</evidence>
<dbReference type="InterPro" id="IPR027417">
    <property type="entry name" value="P-loop_NTPase"/>
</dbReference>
<dbReference type="Proteomes" id="UP000245872">
    <property type="component" value="Chromosome"/>
</dbReference>
<dbReference type="KEGG" id="cher:DK880_00670"/>
<organism evidence="11 12">
    <name type="scientific">Candidatus Cardinium hertigii</name>
    <dbReference type="NCBI Taxonomy" id="247481"/>
    <lineage>
        <taxon>Bacteria</taxon>
        <taxon>Pseudomonadati</taxon>
        <taxon>Bacteroidota</taxon>
        <taxon>Cytophagia</taxon>
        <taxon>Cytophagales</taxon>
        <taxon>Amoebophilaceae</taxon>
        <taxon>Candidatus Cardinium</taxon>
    </lineage>
</organism>
<dbReference type="InterPro" id="IPR003442">
    <property type="entry name" value="T6A_TsaE"/>
</dbReference>
<dbReference type="RefSeq" id="WP_109997386.1">
    <property type="nucleotide sequence ID" value="NZ_CP029619.1"/>
</dbReference>
<dbReference type="EMBL" id="CP029619">
    <property type="protein sequence ID" value="AWN81984.1"/>
    <property type="molecule type" value="Genomic_DNA"/>
</dbReference>
<keyword evidence="4" id="KW-0963">Cytoplasm</keyword>
<dbReference type="PANTHER" id="PTHR33540">
    <property type="entry name" value="TRNA THREONYLCARBAMOYLADENOSINE BIOSYNTHESIS PROTEIN TSAE"/>
    <property type="match status" value="1"/>
</dbReference>
<sequence>MILKSSQETLLDTAYKLLDYAGNQKVFLLEGPIGSGKTTLTKALCTALGYTNAQSPTFTLVHEYKTRHGHPIYHFDFYRIHALQDVIALDLEYYLFSGYYCFIEWPSNIKPIWPSCYVLINIEIKTNTSRNLTCHTIAPL</sequence>
<proteinExistence type="inferred from homology"/>
<evidence type="ECO:0000256" key="7">
    <source>
        <dbReference type="ARBA" id="ARBA00022741"/>
    </source>
</evidence>
<protein>
    <recommendedName>
        <fullName evidence="3">tRNA threonylcarbamoyladenosine biosynthesis protein TsaE</fullName>
    </recommendedName>
    <alternativeName>
        <fullName evidence="10">t(6)A37 threonylcarbamoyladenosine biosynthesis protein TsaE</fullName>
    </alternativeName>
</protein>
<keyword evidence="6" id="KW-0479">Metal-binding</keyword>
<dbReference type="GO" id="GO:0005737">
    <property type="term" value="C:cytoplasm"/>
    <property type="evidence" value="ECO:0007669"/>
    <property type="project" value="UniProtKB-SubCell"/>
</dbReference>
<keyword evidence="7" id="KW-0547">Nucleotide-binding</keyword>
<comment type="similarity">
    <text evidence="2">Belongs to the TsaE family.</text>
</comment>
<evidence type="ECO:0000256" key="9">
    <source>
        <dbReference type="ARBA" id="ARBA00022842"/>
    </source>
</evidence>
<evidence type="ECO:0000256" key="5">
    <source>
        <dbReference type="ARBA" id="ARBA00022694"/>
    </source>
</evidence>
<dbReference type="AlphaFoldDB" id="A0A2Z3LHR2"/>
<keyword evidence="5" id="KW-0819">tRNA processing</keyword>
<evidence type="ECO:0000256" key="8">
    <source>
        <dbReference type="ARBA" id="ARBA00022840"/>
    </source>
</evidence>
<name>A0A2Z3LHR2_9BACT</name>
<keyword evidence="8" id="KW-0067">ATP-binding</keyword>
<evidence type="ECO:0000256" key="1">
    <source>
        <dbReference type="ARBA" id="ARBA00004496"/>
    </source>
</evidence>
<dbReference type="GO" id="GO:0002949">
    <property type="term" value="P:tRNA threonylcarbamoyladenosine modification"/>
    <property type="evidence" value="ECO:0007669"/>
    <property type="project" value="InterPro"/>
</dbReference>
<keyword evidence="12" id="KW-1185">Reference proteome</keyword>
<dbReference type="NCBIfam" id="TIGR00150">
    <property type="entry name" value="T6A_YjeE"/>
    <property type="match status" value="1"/>
</dbReference>
<comment type="subcellular location">
    <subcellularLocation>
        <location evidence="1">Cytoplasm</location>
    </subcellularLocation>
</comment>
<evidence type="ECO:0000313" key="12">
    <source>
        <dbReference type="Proteomes" id="UP000245872"/>
    </source>
</evidence>
<evidence type="ECO:0000256" key="6">
    <source>
        <dbReference type="ARBA" id="ARBA00022723"/>
    </source>
</evidence>
<dbReference type="GO" id="GO:0046872">
    <property type="term" value="F:metal ion binding"/>
    <property type="evidence" value="ECO:0007669"/>
    <property type="project" value="UniProtKB-KW"/>
</dbReference>
<gene>
    <name evidence="11" type="primary">tsaE</name>
    <name evidence="11" type="ORF">DK880_00670</name>
</gene>
<dbReference type="SUPFAM" id="SSF52540">
    <property type="entry name" value="P-loop containing nucleoside triphosphate hydrolases"/>
    <property type="match status" value="1"/>
</dbReference>
<keyword evidence="9" id="KW-0460">Magnesium</keyword>
<dbReference type="Pfam" id="PF02367">
    <property type="entry name" value="TsaE"/>
    <property type="match status" value="1"/>
</dbReference>
<evidence type="ECO:0000256" key="4">
    <source>
        <dbReference type="ARBA" id="ARBA00022490"/>
    </source>
</evidence>
<accession>A0A2Z3LHR2</accession>
<dbReference type="PANTHER" id="PTHR33540:SF2">
    <property type="entry name" value="TRNA THREONYLCARBAMOYLADENOSINE BIOSYNTHESIS PROTEIN TSAE"/>
    <property type="match status" value="1"/>
</dbReference>
<dbReference type="Gene3D" id="3.40.50.300">
    <property type="entry name" value="P-loop containing nucleotide triphosphate hydrolases"/>
    <property type="match status" value="1"/>
</dbReference>
<evidence type="ECO:0000256" key="3">
    <source>
        <dbReference type="ARBA" id="ARBA00019010"/>
    </source>
</evidence>
<evidence type="ECO:0000313" key="11">
    <source>
        <dbReference type="EMBL" id="AWN81984.1"/>
    </source>
</evidence>
<evidence type="ECO:0000256" key="10">
    <source>
        <dbReference type="ARBA" id="ARBA00032441"/>
    </source>
</evidence>
<reference evidence="11 12" key="1">
    <citation type="submission" date="2018-05" db="EMBL/GenBank/DDBJ databases">
        <title>Candidatus Cardinium hertigii Genome Assembly.</title>
        <authorList>
            <person name="Showmaker K.C."/>
            <person name="Walden K.O."/>
            <person name="Fields C.J."/>
            <person name="Lambert K.N."/>
            <person name="Hudson M.E."/>
        </authorList>
    </citation>
    <scope>NUCLEOTIDE SEQUENCE [LARGE SCALE GENOMIC DNA]</scope>
    <source>
        <strain evidence="12">cHgTN10</strain>
    </source>
</reference>
<dbReference type="GO" id="GO:0005524">
    <property type="term" value="F:ATP binding"/>
    <property type="evidence" value="ECO:0007669"/>
    <property type="project" value="UniProtKB-KW"/>
</dbReference>
<dbReference type="OrthoDB" id="9815896at2"/>